<sequence>MSTNSQPNEESSSKNKIERTDFQDKEKYLSHRSQNIIERRHIPKPAEMERRNTIMKWVKWGLPITALVLLSSIAVWPEIDRALHTNKEVMKQLSRIKIESGTMIDATFHGLDTHNRPYTITSEKVVQKSNNSNLIHLGNPKADILLQDNVWMMVTADKGNYTQHEQDLGLIKHVVLYRNDGVFMYSDMADVALKSSVVTGNNWIHAEGPFGILDAQTYFLDLHTGIAQFKGPGRLVLNDNKKNNSSNLTQAKSSE</sequence>
<gene>
    <name evidence="3" type="ORF">DK869_00945</name>
</gene>
<evidence type="ECO:0000256" key="1">
    <source>
        <dbReference type="SAM" id="MobiDB-lite"/>
    </source>
</evidence>
<evidence type="ECO:0000256" key="2">
    <source>
        <dbReference type="SAM" id="Phobius"/>
    </source>
</evidence>
<feature type="transmembrane region" description="Helical" evidence="2">
    <location>
        <begin position="57"/>
        <end position="76"/>
    </location>
</feature>
<accession>A0A318MZW6</accession>
<organism evidence="3 4">
    <name type="scientific">Commensalibacter melissae</name>
    <dbReference type="NCBI Taxonomy" id="2070537"/>
    <lineage>
        <taxon>Bacteria</taxon>
        <taxon>Pseudomonadati</taxon>
        <taxon>Pseudomonadota</taxon>
        <taxon>Alphaproteobacteria</taxon>
        <taxon>Acetobacterales</taxon>
        <taxon>Acetobacteraceae</taxon>
    </lineage>
</organism>
<feature type="region of interest" description="Disordered" evidence="1">
    <location>
        <begin position="1"/>
        <end position="25"/>
    </location>
</feature>
<keyword evidence="4" id="KW-1185">Reference proteome</keyword>
<comment type="caution">
    <text evidence="3">The sequence shown here is derived from an EMBL/GenBank/DDBJ whole genome shotgun (WGS) entry which is preliminary data.</text>
</comment>
<protein>
    <submittedName>
        <fullName evidence="3">LPS export ABC transporter periplasmic protein LptC</fullName>
    </submittedName>
</protein>
<dbReference type="OrthoDB" id="8441710at2"/>
<dbReference type="Proteomes" id="UP000247565">
    <property type="component" value="Unassembled WGS sequence"/>
</dbReference>
<keyword evidence="2" id="KW-0812">Transmembrane</keyword>
<proteinExistence type="predicted"/>
<dbReference type="Pfam" id="PF06835">
    <property type="entry name" value="LptC"/>
    <property type="match status" value="1"/>
</dbReference>
<feature type="compositionally biased region" description="Polar residues" evidence="1">
    <location>
        <begin position="1"/>
        <end position="10"/>
    </location>
</feature>
<keyword evidence="2" id="KW-1133">Transmembrane helix</keyword>
<keyword evidence="2" id="KW-0472">Membrane</keyword>
<dbReference type="EMBL" id="QGLT01000001">
    <property type="protein sequence ID" value="PXZ01609.1"/>
    <property type="molecule type" value="Genomic_DNA"/>
</dbReference>
<evidence type="ECO:0000313" key="4">
    <source>
        <dbReference type="Proteomes" id="UP000247565"/>
    </source>
</evidence>
<dbReference type="Gene3D" id="2.60.450.10">
    <property type="entry name" value="Lipopolysaccharide (LPS) transport protein A like domain"/>
    <property type="match status" value="1"/>
</dbReference>
<evidence type="ECO:0000313" key="3">
    <source>
        <dbReference type="EMBL" id="PXZ01609.1"/>
    </source>
</evidence>
<dbReference type="InterPro" id="IPR010664">
    <property type="entry name" value="LipoPS_assembly_LptC-rel"/>
</dbReference>
<feature type="compositionally biased region" description="Basic and acidic residues" evidence="1">
    <location>
        <begin position="11"/>
        <end position="25"/>
    </location>
</feature>
<reference evidence="3 4" key="1">
    <citation type="submission" date="2018-05" db="EMBL/GenBank/DDBJ databases">
        <title>Reference genomes for bee gut microbiota database.</title>
        <authorList>
            <person name="Ellegaard K.M."/>
        </authorList>
    </citation>
    <scope>NUCLEOTIDE SEQUENCE [LARGE SCALE GENOMIC DNA]</scope>
    <source>
        <strain evidence="3 4">ESL0284</strain>
    </source>
</reference>
<dbReference type="AlphaFoldDB" id="A0A318MZW6"/>
<name>A0A318MZW6_9PROT</name>